<evidence type="ECO:0000313" key="5">
    <source>
        <dbReference type="Proteomes" id="UP001153555"/>
    </source>
</evidence>
<organism evidence="4 5">
    <name type="scientific">Striga hermonthica</name>
    <name type="common">Purple witchweed</name>
    <name type="synonym">Buchnera hermonthica</name>
    <dbReference type="NCBI Taxonomy" id="68872"/>
    <lineage>
        <taxon>Eukaryota</taxon>
        <taxon>Viridiplantae</taxon>
        <taxon>Streptophyta</taxon>
        <taxon>Embryophyta</taxon>
        <taxon>Tracheophyta</taxon>
        <taxon>Spermatophyta</taxon>
        <taxon>Magnoliopsida</taxon>
        <taxon>eudicotyledons</taxon>
        <taxon>Gunneridae</taxon>
        <taxon>Pentapetalae</taxon>
        <taxon>asterids</taxon>
        <taxon>lamiids</taxon>
        <taxon>Lamiales</taxon>
        <taxon>Orobanchaceae</taxon>
        <taxon>Buchnereae</taxon>
        <taxon>Striga</taxon>
    </lineage>
</organism>
<reference evidence="4" key="1">
    <citation type="submission" date="2019-12" db="EMBL/GenBank/DDBJ databases">
        <authorList>
            <person name="Scholes J."/>
        </authorList>
    </citation>
    <scope>NUCLEOTIDE SEQUENCE</scope>
</reference>
<dbReference type="PANTHER" id="PTHR31973">
    <property type="entry name" value="POLYPROTEIN, PUTATIVE-RELATED"/>
    <property type="match status" value="1"/>
</dbReference>
<evidence type="ECO:0000313" key="4">
    <source>
        <dbReference type="EMBL" id="CAA0822308.1"/>
    </source>
</evidence>
<dbReference type="EMBL" id="CACSLK010023397">
    <property type="protein sequence ID" value="CAA0822308.1"/>
    <property type="molecule type" value="Genomic_DNA"/>
</dbReference>
<dbReference type="AlphaFoldDB" id="A0A9N7MXV0"/>
<feature type="non-terminal residue" evidence="4">
    <location>
        <position position="1"/>
    </location>
</feature>
<dbReference type="InterPro" id="IPR004332">
    <property type="entry name" value="Transposase_MuDR"/>
</dbReference>
<feature type="compositionally biased region" description="Basic and acidic residues" evidence="1">
    <location>
        <begin position="42"/>
        <end position="53"/>
    </location>
</feature>
<feature type="non-terminal residue" evidence="4">
    <location>
        <position position="378"/>
    </location>
</feature>
<evidence type="ECO:0000259" key="3">
    <source>
        <dbReference type="Pfam" id="PF10551"/>
    </source>
</evidence>
<dbReference type="InterPro" id="IPR018289">
    <property type="entry name" value="MULE_transposase_dom"/>
</dbReference>
<sequence>NVGDVQKDVDDFTDVDYEPYGDSSSDDGLSEGDLGTDDEEYLSARRDKHRNGQDDSLADIAEIINSHQSGDYSDDSDSSICSHEESVDGSDDSDNVCKPKKKCVVYDPECDKKTIQFVLGMRFVSVAQCKDAIQSHAVYNGLNIQFMRSSEKQVEARCTDGCPWKLYASLVRAEGMVAIKTLVSEHKCHRDMNTRQASSSWVAKEFLEKFGKKTRMKVGDLEEQILDKYAVQPSRWKLYRGKYKALELLRGTETEHYACLRSYIAELQRVDRSGRFELLLDVGSVFKAFFVVFSSLRQGFLEGCRPVIGFDGCFLKTCVGGALLCAIGKDGNNQIFPIAWAVADSENEQNWKWFLEILFNELRIGDGLGWTFISDQQK</sequence>
<dbReference type="Pfam" id="PF03108">
    <property type="entry name" value="DBD_Tnp_Mut"/>
    <property type="match status" value="1"/>
</dbReference>
<accession>A0A9N7MXV0</accession>
<feature type="domain" description="Transposase MuDR plant" evidence="2">
    <location>
        <begin position="115"/>
        <end position="178"/>
    </location>
</feature>
<dbReference type="PANTHER" id="PTHR31973:SF187">
    <property type="entry name" value="MUTATOR TRANSPOSASE MUDRA PROTEIN"/>
    <property type="match status" value="1"/>
</dbReference>
<dbReference type="Proteomes" id="UP001153555">
    <property type="component" value="Unassembled WGS sequence"/>
</dbReference>
<evidence type="ECO:0008006" key="6">
    <source>
        <dbReference type="Google" id="ProtNLM"/>
    </source>
</evidence>
<proteinExistence type="predicted"/>
<evidence type="ECO:0000256" key="1">
    <source>
        <dbReference type="SAM" id="MobiDB-lite"/>
    </source>
</evidence>
<feature type="domain" description="MULE transposase" evidence="3">
    <location>
        <begin position="307"/>
        <end position="357"/>
    </location>
</feature>
<evidence type="ECO:0000259" key="2">
    <source>
        <dbReference type="Pfam" id="PF03108"/>
    </source>
</evidence>
<name>A0A9N7MXV0_STRHE</name>
<feature type="compositionally biased region" description="Basic and acidic residues" evidence="1">
    <location>
        <begin position="1"/>
        <end position="10"/>
    </location>
</feature>
<gene>
    <name evidence="4" type="ORF">SHERM_19793</name>
</gene>
<feature type="region of interest" description="Disordered" evidence="1">
    <location>
        <begin position="1"/>
        <end position="93"/>
    </location>
</feature>
<keyword evidence="5" id="KW-1185">Reference proteome</keyword>
<dbReference type="OrthoDB" id="1746950at2759"/>
<feature type="compositionally biased region" description="Acidic residues" evidence="1">
    <location>
        <begin position="11"/>
        <end position="41"/>
    </location>
</feature>
<protein>
    <recommendedName>
        <fullName evidence="6">Transposase MuDR plant domain-containing protein</fullName>
    </recommendedName>
</protein>
<comment type="caution">
    <text evidence="4">The sequence shown here is derived from an EMBL/GenBank/DDBJ whole genome shotgun (WGS) entry which is preliminary data.</text>
</comment>
<dbReference type="Pfam" id="PF10551">
    <property type="entry name" value="MULE"/>
    <property type="match status" value="1"/>
</dbReference>